<dbReference type="AlphaFoldDB" id="A0A9D1UGD5"/>
<organism evidence="2 3">
    <name type="scientific">Candidatus Eubacterium faecipullorum</name>
    <dbReference type="NCBI Taxonomy" id="2838571"/>
    <lineage>
        <taxon>Bacteria</taxon>
        <taxon>Bacillati</taxon>
        <taxon>Bacillota</taxon>
        <taxon>Clostridia</taxon>
        <taxon>Eubacteriales</taxon>
        <taxon>Eubacteriaceae</taxon>
        <taxon>Eubacterium</taxon>
    </lineage>
</organism>
<evidence type="ECO:0000313" key="3">
    <source>
        <dbReference type="Proteomes" id="UP000824205"/>
    </source>
</evidence>
<evidence type="ECO:0000313" key="2">
    <source>
        <dbReference type="EMBL" id="HIW86383.1"/>
    </source>
</evidence>
<dbReference type="Pfam" id="PF12905">
    <property type="entry name" value="Glyco_hydro_101"/>
    <property type="match status" value="1"/>
</dbReference>
<dbReference type="Proteomes" id="UP000824205">
    <property type="component" value="Unassembled WGS sequence"/>
</dbReference>
<dbReference type="InterPro" id="IPR025706">
    <property type="entry name" value="Endoa_GalNAc"/>
</dbReference>
<reference evidence="2" key="2">
    <citation type="submission" date="2021-04" db="EMBL/GenBank/DDBJ databases">
        <authorList>
            <person name="Gilroy R."/>
        </authorList>
    </citation>
    <scope>NUCLEOTIDE SEQUENCE</scope>
    <source>
        <strain evidence="2">421</strain>
    </source>
</reference>
<evidence type="ECO:0000259" key="1">
    <source>
        <dbReference type="Pfam" id="PF12905"/>
    </source>
</evidence>
<comment type="caution">
    <text evidence="2">The sequence shown here is derived from an EMBL/GenBank/DDBJ whole genome shotgun (WGS) entry which is preliminary data.</text>
</comment>
<gene>
    <name evidence="2" type="ORF">IAA48_07805</name>
</gene>
<sequence>MIKTDYCYDYTECMMMKLGMAHPDKSGTKSRVLMNFKQALEAIRKIDNITQGITKIYYLVGWQYLGHDDKYPDFFEVNEALKRPQDKTARDSFIWLYNEAKKYNSVISVHINFNDVYDNAPSFGDFVKAGALIRKKDGRIHAIEKYNGRPCYKTDHKVYWESGLFKRQFDRLLETLPFLTEAKTVHVDNFQCYKNYAPYVSIKEMQEGRKKMIAYVREKGIDITSEFTYKETEDLPNRPFLGLPREHHHRAPMNTVGLIPASWWCYRMTRKELIDTPPQLYSGGVFRNKRYRKYLYGNMHGEDVIKPENTKWVEDFLHDFATVQVPYHFLCRYKRLGIKGMGINERCEFSNGVISYCKGGRIVQNDAVIKDGDTLCLPFVHKENCYFAYSKNGDERTWKIAESGSLKADIYRISENGNKFLKELEITGGRLPLQIGKEEALLICLKA</sequence>
<dbReference type="InterPro" id="IPR013780">
    <property type="entry name" value="Glyco_hydro_b"/>
</dbReference>
<dbReference type="GO" id="GO:0033926">
    <property type="term" value="F:endo-alpha-N-acetylgalactosaminidase activity"/>
    <property type="evidence" value="ECO:0007669"/>
    <property type="project" value="InterPro"/>
</dbReference>
<dbReference type="Gene3D" id="3.20.20.80">
    <property type="entry name" value="Glycosidases"/>
    <property type="match status" value="1"/>
</dbReference>
<protein>
    <recommendedName>
        <fullName evidence="1">Endo-alpha-N-acetylgalactosaminidase domain-containing protein</fullName>
    </recommendedName>
</protein>
<name>A0A9D1UGD5_9FIRM</name>
<accession>A0A9D1UGD5</accession>
<dbReference type="Gene3D" id="2.60.40.1180">
    <property type="entry name" value="Golgi alpha-mannosidase II"/>
    <property type="match status" value="1"/>
</dbReference>
<feature type="domain" description="Endo-alpha-N-acetylgalactosaminidase" evidence="1">
    <location>
        <begin position="34"/>
        <end position="232"/>
    </location>
</feature>
<proteinExistence type="predicted"/>
<reference evidence="2" key="1">
    <citation type="journal article" date="2021" name="PeerJ">
        <title>Extensive microbial diversity within the chicken gut microbiome revealed by metagenomics and culture.</title>
        <authorList>
            <person name="Gilroy R."/>
            <person name="Ravi A."/>
            <person name="Getino M."/>
            <person name="Pursley I."/>
            <person name="Horton D.L."/>
            <person name="Alikhan N.F."/>
            <person name="Baker D."/>
            <person name="Gharbi K."/>
            <person name="Hall N."/>
            <person name="Watson M."/>
            <person name="Adriaenssens E.M."/>
            <person name="Foster-Nyarko E."/>
            <person name="Jarju S."/>
            <person name="Secka A."/>
            <person name="Antonio M."/>
            <person name="Oren A."/>
            <person name="Chaudhuri R.R."/>
            <person name="La Ragione R."/>
            <person name="Hildebrand F."/>
            <person name="Pallen M.J."/>
        </authorList>
    </citation>
    <scope>NUCLEOTIDE SEQUENCE</scope>
    <source>
        <strain evidence="2">421</strain>
    </source>
</reference>
<dbReference type="EMBL" id="DXGE01000034">
    <property type="protein sequence ID" value="HIW86383.1"/>
    <property type="molecule type" value="Genomic_DNA"/>
</dbReference>